<dbReference type="OrthoDB" id="1935385at2759"/>
<dbReference type="Proteomes" id="UP001085076">
    <property type="component" value="Miscellaneous, Linkage group lg05"/>
</dbReference>
<proteinExistence type="predicted"/>
<feature type="compositionally biased region" description="Low complexity" evidence="1">
    <location>
        <begin position="46"/>
        <end position="56"/>
    </location>
</feature>
<dbReference type="InterPro" id="IPR039292">
    <property type="entry name" value="SICKLE"/>
</dbReference>
<evidence type="ECO:0000256" key="1">
    <source>
        <dbReference type="SAM" id="MobiDB-lite"/>
    </source>
</evidence>
<dbReference type="PANTHER" id="PTHR36054:SF2">
    <property type="entry name" value="PROTEIN SICKLE"/>
    <property type="match status" value="1"/>
</dbReference>
<dbReference type="EMBL" id="JAGGNH010000005">
    <property type="protein sequence ID" value="KAJ0970989.1"/>
    <property type="molecule type" value="Genomic_DNA"/>
</dbReference>
<accession>A0A9D5CDP1</accession>
<reference evidence="2" key="2">
    <citation type="journal article" date="2022" name="Hortic Res">
        <title>The genome of Dioscorea zingiberensis sheds light on the biosynthesis, origin and evolution of the medicinally important diosgenin saponins.</title>
        <authorList>
            <person name="Li Y."/>
            <person name="Tan C."/>
            <person name="Li Z."/>
            <person name="Guo J."/>
            <person name="Li S."/>
            <person name="Chen X."/>
            <person name="Wang C."/>
            <person name="Dai X."/>
            <person name="Yang H."/>
            <person name="Song W."/>
            <person name="Hou L."/>
            <person name="Xu J."/>
            <person name="Tong Z."/>
            <person name="Xu A."/>
            <person name="Yuan X."/>
            <person name="Wang W."/>
            <person name="Yang Q."/>
            <person name="Chen L."/>
            <person name="Sun Z."/>
            <person name="Wang K."/>
            <person name="Pan B."/>
            <person name="Chen J."/>
            <person name="Bao Y."/>
            <person name="Liu F."/>
            <person name="Qi X."/>
            <person name="Gang D.R."/>
            <person name="Wen J."/>
            <person name="Li J."/>
        </authorList>
    </citation>
    <scope>NUCLEOTIDE SEQUENCE</scope>
    <source>
        <strain evidence="2">Dzin_1.0</strain>
    </source>
</reference>
<evidence type="ECO:0000313" key="2">
    <source>
        <dbReference type="EMBL" id="KAJ0970989.1"/>
    </source>
</evidence>
<feature type="compositionally biased region" description="Polar residues" evidence="1">
    <location>
        <begin position="174"/>
        <end position="188"/>
    </location>
</feature>
<comment type="caution">
    <text evidence="2">The sequence shown here is derived from an EMBL/GenBank/DDBJ whole genome shotgun (WGS) entry which is preliminary data.</text>
</comment>
<name>A0A9D5CDP1_9LILI</name>
<gene>
    <name evidence="2" type="ORF">J5N97_018948</name>
</gene>
<feature type="region of interest" description="Disordered" evidence="1">
    <location>
        <begin position="1"/>
        <end position="242"/>
    </location>
</feature>
<reference evidence="2" key="1">
    <citation type="submission" date="2021-03" db="EMBL/GenBank/DDBJ databases">
        <authorList>
            <person name="Li Z."/>
            <person name="Yang C."/>
        </authorList>
    </citation>
    <scope>NUCLEOTIDE SEQUENCE</scope>
    <source>
        <strain evidence="2">Dzin_1.0</strain>
        <tissue evidence="2">Leaf</tissue>
    </source>
</reference>
<dbReference type="PANTHER" id="PTHR36054">
    <property type="entry name" value="PROTEIN SICKLE"/>
    <property type="match status" value="1"/>
</dbReference>
<feature type="compositionally biased region" description="Low complexity" evidence="1">
    <location>
        <begin position="115"/>
        <end position="128"/>
    </location>
</feature>
<protein>
    <submittedName>
        <fullName evidence="2">Uncharacterized protein</fullName>
    </submittedName>
</protein>
<organism evidence="2 3">
    <name type="scientific">Dioscorea zingiberensis</name>
    <dbReference type="NCBI Taxonomy" id="325984"/>
    <lineage>
        <taxon>Eukaryota</taxon>
        <taxon>Viridiplantae</taxon>
        <taxon>Streptophyta</taxon>
        <taxon>Embryophyta</taxon>
        <taxon>Tracheophyta</taxon>
        <taxon>Spermatophyta</taxon>
        <taxon>Magnoliopsida</taxon>
        <taxon>Liliopsida</taxon>
        <taxon>Dioscoreales</taxon>
        <taxon>Dioscoreaceae</taxon>
        <taxon>Dioscorea</taxon>
    </lineage>
</organism>
<sequence length="312" mass="33503">MEESSEKRRERLRAMRMGAEGAAAPSPSPPLPHLSNPLLGPPPFASPAIDSSPPSSRFDYYTDPMSAFSGSKRKGPFPRYNSGVSSSPISRPPPPSPSSGGPGNYQMAAPHSPMQQFQVNQFSNQSSQMHYPPGGAWRSPVQFESPYSGYRGSPVGSSAFYHQSGGSSGPHLPSYTSRGGYSSPNFGSSGRGRSPMNYSGRGNYHSNHETQYRSPSPGWSQGRRGPGCSSVRPDFRQPSYDKSMVADPWQNLKPVVGNILVPLAGPDFWLPKSLTAKKAKVSESGIESNSQSSLAEYLALSLEEAVNDVTDV</sequence>
<dbReference type="GO" id="GO:0035196">
    <property type="term" value="P:miRNA processing"/>
    <property type="evidence" value="ECO:0007669"/>
    <property type="project" value="InterPro"/>
</dbReference>
<keyword evidence="3" id="KW-1185">Reference proteome</keyword>
<feature type="compositionally biased region" description="Low complexity" evidence="1">
    <location>
        <begin position="15"/>
        <end position="25"/>
    </location>
</feature>
<evidence type="ECO:0000313" key="3">
    <source>
        <dbReference type="Proteomes" id="UP001085076"/>
    </source>
</evidence>
<feature type="compositionally biased region" description="Basic and acidic residues" evidence="1">
    <location>
        <begin position="1"/>
        <end position="13"/>
    </location>
</feature>
<dbReference type="GO" id="GO:0000398">
    <property type="term" value="P:mRNA splicing, via spliceosome"/>
    <property type="evidence" value="ECO:0007669"/>
    <property type="project" value="InterPro"/>
</dbReference>
<dbReference type="AlphaFoldDB" id="A0A9D5CDP1"/>